<dbReference type="AlphaFoldDB" id="A0AAV9S0Q8"/>
<evidence type="ECO:0000313" key="1">
    <source>
        <dbReference type="EMBL" id="KAK5614840.1"/>
    </source>
</evidence>
<gene>
    <name evidence="1" type="ORF">CRENBAI_011340</name>
</gene>
<proteinExistence type="predicted"/>
<reference evidence="1 2" key="1">
    <citation type="submission" date="2021-06" db="EMBL/GenBank/DDBJ databases">
        <authorList>
            <person name="Palmer J.M."/>
        </authorList>
    </citation>
    <scope>NUCLEOTIDE SEQUENCE [LARGE SCALE GENOMIC DNA]</scope>
    <source>
        <strain evidence="1 2">MEX-2019</strain>
        <tissue evidence="1">Muscle</tissue>
    </source>
</reference>
<dbReference type="Proteomes" id="UP001311232">
    <property type="component" value="Unassembled WGS sequence"/>
</dbReference>
<accession>A0AAV9S0Q8</accession>
<dbReference type="EMBL" id="JAHHUM010001082">
    <property type="protein sequence ID" value="KAK5614840.1"/>
    <property type="molecule type" value="Genomic_DNA"/>
</dbReference>
<sequence>MEKLRLLQRILSSSNPSLFPGLKLNIRDSRTRLPGHQNSNIFHANIPGFSRLRVHMWRSEPDTSLMVSGTCSALYVALRNLAALELWFHTRPSSEVLIQSDSFL</sequence>
<organism evidence="1 2">
    <name type="scientific">Crenichthys baileyi</name>
    <name type="common">White River springfish</name>
    <dbReference type="NCBI Taxonomy" id="28760"/>
    <lineage>
        <taxon>Eukaryota</taxon>
        <taxon>Metazoa</taxon>
        <taxon>Chordata</taxon>
        <taxon>Craniata</taxon>
        <taxon>Vertebrata</taxon>
        <taxon>Euteleostomi</taxon>
        <taxon>Actinopterygii</taxon>
        <taxon>Neopterygii</taxon>
        <taxon>Teleostei</taxon>
        <taxon>Neoteleostei</taxon>
        <taxon>Acanthomorphata</taxon>
        <taxon>Ovalentaria</taxon>
        <taxon>Atherinomorphae</taxon>
        <taxon>Cyprinodontiformes</taxon>
        <taxon>Goodeidae</taxon>
        <taxon>Crenichthys</taxon>
    </lineage>
</organism>
<name>A0AAV9S0Q8_9TELE</name>
<evidence type="ECO:0000313" key="2">
    <source>
        <dbReference type="Proteomes" id="UP001311232"/>
    </source>
</evidence>
<keyword evidence="2" id="KW-1185">Reference proteome</keyword>
<protein>
    <submittedName>
        <fullName evidence="1">Uncharacterized protein</fullName>
    </submittedName>
</protein>
<comment type="caution">
    <text evidence="1">The sequence shown here is derived from an EMBL/GenBank/DDBJ whole genome shotgun (WGS) entry which is preliminary data.</text>
</comment>